<reference evidence="1 2" key="1">
    <citation type="submission" date="2015-01" db="EMBL/GenBank/DDBJ databases">
        <title>Evolution of Trichinella species and genotypes.</title>
        <authorList>
            <person name="Korhonen P.K."/>
            <person name="Edoardo P."/>
            <person name="Giuseppe L.R."/>
            <person name="Gasser R.B."/>
        </authorList>
    </citation>
    <scope>NUCLEOTIDE SEQUENCE [LARGE SCALE GENOMIC DNA]</scope>
    <source>
        <strain evidence="1">ISS3</strain>
    </source>
</reference>
<proteinExistence type="predicted"/>
<evidence type="ECO:0000313" key="2">
    <source>
        <dbReference type="Proteomes" id="UP000054776"/>
    </source>
</evidence>
<comment type="caution">
    <text evidence="1">The sequence shown here is derived from an EMBL/GenBank/DDBJ whole genome shotgun (WGS) entry which is preliminary data.</text>
</comment>
<keyword evidence="2" id="KW-1185">Reference proteome</keyword>
<accession>A0A0V0ZYM7</accession>
<dbReference type="Proteomes" id="UP000054776">
    <property type="component" value="Unassembled WGS sequence"/>
</dbReference>
<name>A0A0V0ZYM7_TRISP</name>
<sequence>MLKGKLYLSIGLKLQNFCFKILKKSGSRILCVFYPELPNYI</sequence>
<evidence type="ECO:0000313" key="1">
    <source>
        <dbReference type="EMBL" id="KRY17372.1"/>
    </source>
</evidence>
<dbReference type="AlphaFoldDB" id="A0A0V0ZYM7"/>
<protein>
    <submittedName>
        <fullName evidence="1">Uncharacterized protein</fullName>
    </submittedName>
</protein>
<gene>
    <name evidence="1" type="ORF">T01_14421</name>
</gene>
<dbReference type="InParanoid" id="A0A0V0ZYM7"/>
<dbReference type="EMBL" id="JYDH01002187">
    <property type="protein sequence ID" value="KRY17372.1"/>
    <property type="molecule type" value="Genomic_DNA"/>
</dbReference>
<organism evidence="1 2">
    <name type="scientific">Trichinella spiralis</name>
    <name type="common">Trichina worm</name>
    <dbReference type="NCBI Taxonomy" id="6334"/>
    <lineage>
        <taxon>Eukaryota</taxon>
        <taxon>Metazoa</taxon>
        <taxon>Ecdysozoa</taxon>
        <taxon>Nematoda</taxon>
        <taxon>Enoplea</taxon>
        <taxon>Dorylaimia</taxon>
        <taxon>Trichinellida</taxon>
        <taxon>Trichinellidae</taxon>
        <taxon>Trichinella</taxon>
    </lineage>
</organism>